<evidence type="ECO:0000256" key="1">
    <source>
        <dbReference type="SAM" id="MobiDB-lite"/>
    </source>
</evidence>
<keyword evidence="3" id="KW-1185">Reference proteome</keyword>
<sequence length="401" mass="44357">MLKSPPKREKNSRRSLSKLMKRKLSFRTKDRIDSEEFGGTNIFLSGKKNRLPKGMPTEIAFRPGCEDHDDEISCESQLRDLPDLVSAETPIKKESPSSSESSGSEPQTTDRFQSLPDVFQSLPNRFESLQNYLFANRKGLLAVAVAICVCTQVPETTKLQLSVFAAGLSSTIVEQSKTLVTNEPLKTIRQNIKPVTTEKLPAEDLGTFTGKLSRNALEDIPHRTLQEVGNAAIDNFNSGAHRESYGSYDVVTSRILRGVMPEKNGNGIAVQSNNVEVQQDGTNTIIFQNKVVEPEGSKNTILLQPNVEGASIRLDSNGDLRAAAPRAILNGMPDPLDTPKQGQVVGWATQPADDELPPECYNVFKKFLRNDCNRAPGETESRERNWIEALSTDAWILNMDI</sequence>
<name>A0AAD2PUI2_9STRA</name>
<feature type="compositionally biased region" description="Basic residues" evidence="1">
    <location>
        <begin position="10"/>
        <end position="22"/>
    </location>
</feature>
<evidence type="ECO:0000313" key="2">
    <source>
        <dbReference type="EMBL" id="CAJ1950578.1"/>
    </source>
</evidence>
<feature type="region of interest" description="Disordered" evidence="1">
    <location>
        <begin position="1"/>
        <end position="22"/>
    </location>
</feature>
<accession>A0AAD2PUI2</accession>
<dbReference type="EMBL" id="CAKOGP040001770">
    <property type="protein sequence ID" value="CAJ1950578.1"/>
    <property type="molecule type" value="Genomic_DNA"/>
</dbReference>
<proteinExistence type="predicted"/>
<comment type="caution">
    <text evidence="2">The sequence shown here is derived from an EMBL/GenBank/DDBJ whole genome shotgun (WGS) entry which is preliminary data.</text>
</comment>
<feature type="compositionally biased region" description="Low complexity" evidence="1">
    <location>
        <begin position="96"/>
        <end position="106"/>
    </location>
</feature>
<dbReference type="AlphaFoldDB" id="A0AAD2PUI2"/>
<reference evidence="2" key="1">
    <citation type="submission" date="2023-08" db="EMBL/GenBank/DDBJ databases">
        <authorList>
            <person name="Audoor S."/>
            <person name="Bilcke G."/>
        </authorList>
    </citation>
    <scope>NUCLEOTIDE SEQUENCE</scope>
</reference>
<organism evidence="2 3">
    <name type="scientific">Cylindrotheca closterium</name>
    <dbReference type="NCBI Taxonomy" id="2856"/>
    <lineage>
        <taxon>Eukaryota</taxon>
        <taxon>Sar</taxon>
        <taxon>Stramenopiles</taxon>
        <taxon>Ochrophyta</taxon>
        <taxon>Bacillariophyta</taxon>
        <taxon>Bacillariophyceae</taxon>
        <taxon>Bacillariophycidae</taxon>
        <taxon>Bacillariales</taxon>
        <taxon>Bacillariaceae</taxon>
        <taxon>Cylindrotheca</taxon>
    </lineage>
</organism>
<protein>
    <submittedName>
        <fullName evidence="2">Uncharacterized protein</fullName>
    </submittedName>
</protein>
<gene>
    <name evidence="2" type="ORF">CYCCA115_LOCUS12651</name>
</gene>
<feature type="region of interest" description="Disordered" evidence="1">
    <location>
        <begin position="89"/>
        <end position="111"/>
    </location>
</feature>
<evidence type="ECO:0000313" key="3">
    <source>
        <dbReference type="Proteomes" id="UP001295423"/>
    </source>
</evidence>
<dbReference type="Proteomes" id="UP001295423">
    <property type="component" value="Unassembled WGS sequence"/>
</dbReference>